<evidence type="ECO:0000256" key="2">
    <source>
        <dbReference type="ARBA" id="ARBA00022908"/>
    </source>
</evidence>
<reference evidence="4 5" key="1">
    <citation type="submission" date="2018-06" db="EMBL/GenBank/DDBJ databases">
        <authorList>
            <consortium name="Pathogen Informatics"/>
            <person name="Doyle S."/>
        </authorList>
    </citation>
    <scope>NUCLEOTIDE SEQUENCE [LARGE SCALE GENOMIC DNA]</scope>
    <source>
        <strain evidence="4 5">NCTC10252</strain>
    </source>
</reference>
<dbReference type="Proteomes" id="UP000254597">
    <property type="component" value="Unassembled WGS sequence"/>
</dbReference>
<name>A0A379QGX9_SALER</name>
<comment type="similarity">
    <text evidence="1">Belongs to the 'phage' integrase family.</text>
</comment>
<dbReference type="AlphaFoldDB" id="A0A379QGX9"/>
<evidence type="ECO:0000313" key="5">
    <source>
        <dbReference type="Proteomes" id="UP000254597"/>
    </source>
</evidence>
<keyword evidence="2" id="KW-0229">DNA integration</keyword>
<sequence>MAVLTPPLSASEVQKAKPGATEYELFNGQGLILSVRSSGNIIWYFRYKRSGSASGATITLRYFPAMSPASAWILHAEHPALLFRSIDPKNWNRKK</sequence>
<protein>
    <submittedName>
        <fullName evidence="4">Integrase</fullName>
    </submittedName>
</protein>
<proteinExistence type="inferred from homology"/>
<dbReference type="InterPro" id="IPR025166">
    <property type="entry name" value="Integrase_DNA_bind_dom"/>
</dbReference>
<accession>A0A379QGX9</accession>
<gene>
    <name evidence="4" type="primary">intA_3</name>
    <name evidence="4" type="ORF">NCTC10252_01705</name>
</gene>
<dbReference type="Pfam" id="PF13356">
    <property type="entry name" value="Arm-DNA-bind_3"/>
    <property type="match status" value="1"/>
</dbReference>
<dbReference type="InterPro" id="IPR038488">
    <property type="entry name" value="Integrase_DNA-bd_sf"/>
</dbReference>
<dbReference type="PANTHER" id="PTHR30629">
    <property type="entry name" value="PROPHAGE INTEGRASE"/>
    <property type="match status" value="1"/>
</dbReference>
<dbReference type="GO" id="GO:0015074">
    <property type="term" value="P:DNA integration"/>
    <property type="evidence" value="ECO:0007669"/>
    <property type="project" value="UniProtKB-KW"/>
</dbReference>
<dbReference type="EMBL" id="UGWP01000004">
    <property type="protein sequence ID" value="SUF56467.1"/>
    <property type="molecule type" value="Genomic_DNA"/>
</dbReference>
<dbReference type="Gene3D" id="3.30.160.390">
    <property type="entry name" value="Integrase, DNA-binding domain"/>
    <property type="match status" value="1"/>
</dbReference>
<dbReference type="InterPro" id="IPR050808">
    <property type="entry name" value="Phage_Integrase"/>
</dbReference>
<dbReference type="PANTHER" id="PTHR30629:SF6">
    <property type="entry name" value="PROPHAGE INTEGRASE INTA-RELATED"/>
    <property type="match status" value="1"/>
</dbReference>
<evidence type="ECO:0000313" key="4">
    <source>
        <dbReference type="EMBL" id="SUF56467.1"/>
    </source>
</evidence>
<organism evidence="4 5">
    <name type="scientific">Salmonella enterica</name>
    <name type="common">Salmonella choleraesuis</name>
    <dbReference type="NCBI Taxonomy" id="28901"/>
    <lineage>
        <taxon>Bacteria</taxon>
        <taxon>Pseudomonadati</taxon>
        <taxon>Pseudomonadota</taxon>
        <taxon>Gammaproteobacteria</taxon>
        <taxon>Enterobacterales</taxon>
        <taxon>Enterobacteriaceae</taxon>
        <taxon>Salmonella</taxon>
    </lineage>
</organism>
<evidence type="ECO:0000259" key="3">
    <source>
        <dbReference type="Pfam" id="PF13356"/>
    </source>
</evidence>
<evidence type="ECO:0000256" key="1">
    <source>
        <dbReference type="ARBA" id="ARBA00008857"/>
    </source>
</evidence>
<feature type="domain" description="Integrase DNA-binding" evidence="3">
    <location>
        <begin position="8"/>
        <end position="93"/>
    </location>
</feature>